<accession>A0ABX3NVA1</accession>
<name>A0ABX3NVA1_9BACT</name>
<protein>
    <submittedName>
        <fullName evidence="1">Uncharacterized protein</fullName>
    </submittedName>
</protein>
<gene>
    <name evidence="1" type="ORF">A4D02_32550</name>
</gene>
<evidence type="ECO:0000313" key="1">
    <source>
        <dbReference type="EMBL" id="OQP45930.1"/>
    </source>
</evidence>
<keyword evidence="2" id="KW-1185">Reference proteome</keyword>
<dbReference type="EMBL" id="LWBO01000018">
    <property type="protein sequence ID" value="OQP45930.1"/>
    <property type="molecule type" value="Genomic_DNA"/>
</dbReference>
<dbReference type="Proteomes" id="UP000192277">
    <property type="component" value="Unassembled WGS sequence"/>
</dbReference>
<evidence type="ECO:0000313" key="2">
    <source>
        <dbReference type="Proteomes" id="UP000192277"/>
    </source>
</evidence>
<comment type="caution">
    <text evidence="1">The sequence shown here is derived from an EMBL/GenBank/DDBJ whole genome shotgun (WGS) entry which is preliminary data.</text>
</comment>
<sequence length="65" mass="7272">MLFKRLLPIWSGPAVVAEYAEIEKSGPKKDKFSPSGRYGTKYPVFTLHLQPLKTGKCIINPPGLR</sequence>
<organism evidence="1 2">
    <name type="scientific">Niastella koreensis</name>
    <dbReference type="NCBI Taxonomy" id="354356"/>
    <lineage>
        <taxon>Bacteria</taxon>
        <taxon>Pseudomonadati</taxon>
        <taxon>Bacteroidota</taxon>
        <taxon>Chitinophagia</taxon>
        <taxon>Chitinophagales</taxon>
        <taxon>Chitinophagaceae</taxon>
        <taxon>Niastella</taxon>
    </lineage>
</organism>
<reference evidence="1 2" key="1">
    <citation type="submission" date="2016-04" db="EMBL/GenBank/DDBJ databases">
        <authorList>
            <person name="Chen L."/>
            <person name="Zhuang W."/>
            <person name="Wang G."/>
        </authorList>
    </citation>
    <scope>NUCLEOTIDE SEQUENCE [LARGE SCALE GENOMIC DNA]</scope>
    <source>
        <strain evidence="2">GR20</strain>
    </source>
</reference>
<proteinExistence type="predicted"/>